<proteinExistence type="predicted"/>
<dbReference type="Proteomes" id="UP001610446">
    <property type="component" value="Unassembled WGS sequence"/>
</dbReference>
<accession>A0ABR4KEA0</accession>
<evidence type="ECO:0000313" key="1">
    <source>
        <dbReference type="EMBL" id="KAL2850154.1"/>
    </source>
</evidence>
<evidence type="ECO:0000313" key="2">
    <source>
        <dbReference type="Proteomes" id="UP001610446"/>
    </source>
</evidence>
<reference evidence="1 2" key="1">
    <citation type="submission" date="2024-07" db="EMBL/GenBank/DDBJ databases">
        <title>Section-level genome sequencing and comparative genomics of Aspergillus sections Usti and Cavernicolus.</title>
        <authorList>
            <consortium name="Lawrence Berkeley National Laboratory"/>
            <person name="Nybo J.L."/>
            <person name="Vesth T.C."/>
            <person name="Theobald S."/>
            <person name="Frisvad J.C."/>
            <person name="Larsen T.O."/>
            <person name="Kjaerboelling I."/>
            <person name="Rothschild-Mancinelli K."/>
            <person name="Lyhne E.K."/>
            <person name="Kogle M.E."/>
            <person name="Barry K."/>
            <person name="Clum A."/>
            <person name="Na H."/>
            <person name="Ledsgaard L."/>
            <person name="Lin J."/>
            <person name="Lipzen A."/>
            <person name="Kuo A."/>
            <person name="Riley R."/>
            <person name="Mondo S."/>
            <person name="Labutti K."/>
            <person name="Haridas S."/>
            <person name="Pangalinan J."/>
            <person name="Salamov A.A."/>
            <person name="Simmons B.A."/>
            <person name="Magnuson J.K."/>
            <person name="Chen J."/>
            <person name="Drula E."/>
            <person name="Henrissat B."/>
            <person name="Wiebenga A."/>
            <person name="Lubbers R.J."/>
            <person name="Gomes A.C."/>
            <person name="Makela M.R."/>
            <person name="Stajich J."/>
            <person name="Grigoriev I.V."/>
            <person name="Mortensen U.H."/>
            <person name="De Vries R.P."/>
            <person name="Baker S.E."/>
            <person name="Andersen M.R."/>
        </authorList>
    </citation>
    <scope>NUCLEOTIDE SEQUENCE [LARGE SCALE GENOMIC DNA]</scope>
    <source>
        <strain evidence="1 2">CBS 123904</strain>
    </source>
</reference>
<name>A0ABR4KEA0_9EURO</name>
<keyword evidence="2" id="KW-1185">Reference proteome</keyword>
<gene>
    <name evidence="1" type="ORF">BJY01DRAFT_245618</name>
</gene>
<dbReference type="EMBL" id="JBFXLU010000039">
    <property type="protein sequence ID" value="KAL2850154.1"/>
    <property type="molecule type" value="Genomic_DNA"/>
</dbReference>
<sequence>MDIQGKDNLSFNRTGSALGLITVIKVVARAAKAKALLDRCGKTPQEAAGDYLRQPIRQVEQLIARRLVVAIGGASSLQFVLTVPTIWPNKAKHATVQALVGDGAKPLDVSLVTQAEPAALYSLRTSSPA</sequence>
<comment type="caution">
    <text evidence="1">The sequence shown here is derived from an EMBL/GenBank/DDBJ whole genome shotgun (WGS) entry which is preliminary data.</text>
</comment>
<dbReference type="Gene3D" id="3.30.420.40">
    <property type="match status" value="1"/>
</dbReference>
<protein>
    <submittedName>
        <fullName evidence="1">Uncharacterized protein</fullName>
    </submittedName>
</protein>
<organism evidence="1 2">
    <name type="scientific">Aspergillus pseudoustus</name>
    <dbReference type="NCBI Taxonomy" id="1810923"/>
    <lineage>
        <taxon>Eukaryota</taxon>
        <taxon>Fungi</taxon>
        <taxon>Dikarya</taxon>
        <taxon>Ascomycota</taxon>
        <taxon>Pezizomycotina</taxon>
        <taxon>Eurotiomycetes</taxon>
        <taxon>Eurotiomycetidae</taxon>
        <taxon>Eurotiales</taxon>
        <taxon>Aspergillaceae</taxon>
        <taxon>Aspergillus</taxon>
        <taxon>Aspergillus subgen. Nidulantes</taxon>
    </lineage>
</organism>